<reference evidence="3" key="1">
    <citation type="submission" date="2009-08" db="EMBL/GenBank/DDBJ databases">
        <title>The complete genome of Chitinophaga pinensis DSM 2588.</title>
        <authorList>
            <consortium name="US DOE Joint Genome Institute (JGI-PGF)"/>
            <person name="Lucas S."/>
            <person name="Copeland A."/>
            <person name="Lapidus A."/>
            <person name="Glavina del Rio T."/>
            <person name="Dalin E."/>
            <person name="Tice H."/>
            <person name="Bruce D."/>
            <person name="Goodwin L."/>
            <person name="Pitluck S."/>
            <person name="Kyrpides N."/>
            <person name="Mavromatis K."/>
            <person name="Ivanova N."/>
            <person name="Mikhailova N."/>
            <person name="Sims D."/>
            <person name="Meinche L."/>
            <person name="Brettin T."/>
            <person name="Detter J.C."/>
            <person name="Han C."/>
            <person name="Larimer F."/>
            <person name="Land M."/>
            <person name="Hauser L."/>
            <person name="Markowitz V."/>
            <person name="Cheng J.-F."/>
            <person name="Hugenholtz P."/>
            <person name="Woyke T."/>
            <person name="Wu D."/>
            <person name="Spring S."/>
            <person name="Klenk H.-P."/>
            <person name="Eisen J.A."/>
        </authorList>
    </citation>
    <scope>NUCLEOTIDE SEQUENCE [LARGE SCALE GENOMIC DNA]</scope>
    <source>
        <strain evidence="3">ATCC 43595 / DSM 2588 / LMG 13176 / NBRC 15968 / NCIMB 11800 / UQM 2034</strain>
    </source>
</reference>
<dbReference type="KEGG" id="cpi:Cpin_6038"/>
<proteinExistence type="predicted"/>
<sequence>MRLIYASLLAFCLLIPDILSAQAPSMNETIMATFEKVLRKKRDEWSKSNFNSIILVPDAGLKQAVVFSQLKTTSFDSIALLLTAQDKARKFLYFSPAPVDTVMNNGEVQIKFPTGGFSYIEEKELANNLTFKGDTIIYKTDSAKSVKYPGSYGIRIMDDKEVTRSINSRLSYAWYLPEDYEYLSYTCNKKGYWQRKGSLIHFVGDFDENNFLFDIRFRKKHAQPTILQGRKVDFTKTIQVNGDHVDVFINDAQKEDGDIISLNLNGEWIIKGLVVSKAGAKIVVPLIHKKNYLVMHAENLGSIPPNTASMQINDGAKVHQIILNSDAGKSEGILFTRP</sequence>
<dbReference type="AlphaFoldDB" id="A0A979G9U2"/>
<keyword evidence="1" id="KW-0732">Signal</keyword>
<reference evidence="2 3" key="2">
    <citation type="journal article" date="2010" name="Stand. Genomic Sci.">
        <title>Complete genome sequence of Chitinophaga pinensis type strain (UQM 2034).</title>
        <authorList>
            <person name="Glavina Del Rio T."/>
            <person name="Abt B."/>
            <person name="Spring S."/>
            <person name="Lapidus A."/>
            <person name="Nolan M."/>
            <person name="Tice H."/>
            <person name="Copeland A."/>
            <person name="Cheng J.F."/>
            <person name="Chen F."/>
            <person name="Bruce D."/>
            <person name="Goodwin L."/>
            <person name="Pitluck S."/>
            <person name="Ivanova N."/>
            <person name="Mavromatis K."/>
            <person name="Mikhailova N."/>
            <person name="Pati A."/>
            <person name="Chen A."/>
            <person name="Palaniappan K."/>
            <person name="Land M."/>
            <person name="Hauser L."/>
            <person name="Chang Y.J."/>
            <person name="Jeffries C.D."/>
            <person name="Chain P."/>
            <person name="Saunders E."/>
            <person name="Detter J.C."/>
            <person name="Brettin T."/>
            <person name="Rohde M."/>
            <person name="Goker M."/>
            <person name="Bristow J."/>
            <person name="Eisen J.A."/>
            <person name="Markowitz V."/>
            <person name="Hugenholtz P."/>
            <person name="Kyrpides N.C."/>
            <person name="Klenk H.P."/>
            <person name="Lucas S."/>
        </authorList>
    </citation>
    <scope>NUCLEOTIDE SEQUENCE [LARGE SCALE GENOMIC DNA]</scope>
    <source>
        <strain evidence="3">ATCC 43595 / DSM 2588 / LMG 13176 / NBRC 15968 / NCIMB 11800 / UQM 2034</strain>
    </source>
</reference>
<protein>
    <submittedName>
        <fullName evidence="2">Uncharacterized protein</fullName>
    </submittedName>
</protein>
<evidence type="ECO:0000256" key="1">
    <source>
        <dbReference type="SAM" id="SignalP"/>
    </source>
</evidence>
<organism evidence="2 3">
    <name type="scientific">Chitinophaga pinensis (strain ATCC 43595 / DSM 2588 / LMG 13176 / NBRC 15968 / NCIMB 11800 / UQM 2034)</name>
    <dbReference type="NCBI Taxonomy" id="485918"/>
    <lineage>
        <taxon>Bacteria</taxon>
        <taxon>Pseudomonadati</taxon>
        <taxon>Bacteroidota</taxon>
        <taxon>Chitinophagia</taxon>
        <taxon>Chitinophagales</taxon>
        <taxon>Chitinophagaceae</taxon>
        <taxon>Chitinophaga</taxon>
    </lineage>
</organism>
<evidence type="ECO:0000313" key="2">
    <source>
        <dbReference type="EMBL" id="ACU63450.1"/>
    </source>
</evidence>
<dbReference type="Proteomes" id="UP000002215">
    <property type="component" value="Chromosome"/>
</dbReference>
<gene>
    <name evidence="2" type="ordered locus">Cpin_6038</name>
</gene>
<accession>A0A979G9U2</accession>
<feature type="chain" id="PRO_5037377919" evidence="1">
    <location>
        <begin position="22"/>
        <end position="338"/>
    </location>
</feature>
<dbReference type="EMBL" id="CP001699">
    <property type="protein sequence ID" value="ACU63450.1"/>
    <property type="molecule type" value="Genomic_DNA"/>
</dbReference>
<evidence type="ECO:0000313" key="3">
    <source>
        <dbReference type="Proteomes" id="UP000002215"/>
    </source>
</evidence>
<name>A0A979G9U2_CHIPD</name>
<feature type="signal peptide" evidence="1">
    <location>
        <begin position="1"/>
        <end position="21"/>
    </location>
</feature>